<comment type="caution">
    <text evidence="10">The sequence shown here is derived from an EMBL/GenBank/DDBJ whole genome shotgun (WGS) entry which is preliminary data.</text>
</comment>
<dbReference type="Pfam" id="PF02366">
    <property type="entry name" value="PMT"/>
    <property type="match status" value="1"/>
</dbReference>
<feature type="transmembrane region" description="Helical" evidence="8">
    <location>
        <begin position="111"/>
        <end position="134"/>
    </location>
</feature>
<feature type="domain" description="ArnT-like N-terminal" evidence="9">
    <location>
        <begin position="70"/>
        <end position="223"/>
    </location>
</feature>
<feature type="transmembrane region" description="Helical" evidence="8">
    <location>
        <begin position="318"/>
        <end position="333"/>
    </location>
</feature>
<evidence type="ECO:0000256" key="8">
    <source>
        <dbReference type="SAM" id="Phobius"/>
    </source>
</evidence>
<dbReference type="Proteomes" id="UP000736328">
    <property type="component" value="Unassembled WGS sequence"/>
</dbReference>
<dbReference type="GO" id="GO:0005886">
    <property type="term" value="C:plasma membrane"/>
    <property type="evidence" value="ECO:0007669"/>
    <property type="project" value="UniProtKB-SubCell"/>
</dbReference>
<feature type="transmembrane region" description="Helical" evidence="8">
    <location>
        <begin position="236"/>
        <end position="259"/>
    </location>
</feature>
<dbReference type="EMBL" id="JACQXR010000004">
    <property type="protein sequence ID" value="MBI4725653.1"/>
    <property type="molecule type" value="Genomic_DNA"/>
</dbReference>
<dbReference type="AlphaFoldDB" id="A0A933I976"/>
<feature type="transmembrane region" description="Helical" evidence="8">
    <location>
        <begin position="339"/>
        <end position="357"/>
    </location>
</feature>
<keyword evidence="5 8" id="KW-0812">Transmembrane</keyword>
<evidence type="ECO:0000256" key="7">
    <source>
        <dbReference type="ARBA" id="ARBA00023136"/>
    </source>
</evidence>
<sequence>MRLSVKFPRYLVLGIILLIGLMLRAEGLKWGIPKAPYWKAYHPDERVAFANLLVMTTSGGKLNPHYFVNPTFHYYLIGSVWWVAKTAKIVPSFKDIIDETPSVTLEDVTNIWLIARSISVALGVLTILLTYLLGLEIFKSETYAVAGAWLASVMPTLVVQSHYLTVDGPVGFWFLAALLLIIRAFRDNKFWLWMAAGLVSGLSVATKYNALLGIIFVFTVFLVRQKSSRAGQIAKARIKVAIFAGGLSAGFLLGCPYSVLSFGEWKNGINGLLYYNDFATDWLYPWLQTSRYSLGWPGWVLFLASLFSIFIKPDKWRTVLGAGIIPYFIIYGYKASPYMRHMVLIIPLMILLIIYALMKAGGYFWHRSFKLIVGGLIFLTSSYALANSLAWVKVMSGQDTREEAAEYIKQNIPLGSNIGLAGRYWFYTPPLEESEYNLIRLEYQPAILGNFYPPLVIISEYESKQYAFCRVAPEIRNDFFKMLKQHYRVNRVFKKVPQCCGIKFEGYPLADWNYFYPEITIYERSF</sequence>
<feature type="transmembrane region" description="Helical" evidence="8">
    <location>
        <begin position="140"/>
        <end position="159"/>
    </location>
</feature>
<comment type="subcellular location">
    <subcellularLocation>
        <location evidence="1">Cell membrane</location>
        <topology evidence="1">Multi-pass membrane protein</topology>
    </subcellularLocation>
</comment>
<dbReference type="GO" id="GO:0006493">
    <property type="term" value="P:protein O-linked glycosylation"/>
    <property type="evidence" value="ECO:0007669"/>
    <property type="project" value="InterPro"/>
</dbReference>
<evidence type="ECO:0000313" key="10">
    <source>
        <dbReference type="EMBL" id="MBI4725653.1"/>
    </source>
</evidence>
<dbReference type="PANTHER" id="PTHR33908:SF11">
    <property type="entry name" value="MEMBRANE PROTEIN"/>
    <property type="match status" value="1"/>
</dbReference>
<protein>
    <submittedName>
        <fullName evidence="10">Glycosyltransferase family 39 protein</fullName>
    </submittedName>
</protein>
<feature type="transmembrane region" description="Helical" evidence="8">
    <location>
        <begin position="72"/>
        <end position="90"/>
    </location>
</feature>
<gene>
    <name evidence="10" type="ORF">HY768_00245</name>
</gene>
<keyword evidence="3" id="KW-0328">Glycosyltransferase</keyword>
<feature type="transmembrane region" description="Helical" evidence="8">
    <location>
        <begin position="369"/>
        <end position="392"/>
    </location>
</feature>
<name>A0A933I976_UNCT6</name>
<feature type="transmembrane region" description="Helical" evidence="8">
    <location>
        <begin position="166"/>
        <end position="185"/>
    </location>
</feature>
<keyword evidence="7 8" id="KW-0472">Membrane</keyword>
<keyword evidence="6 8" id="KW-1133">Transmembrane helix</keyword>
<evidence type="ECO:0000256" key="5">
    <source>
        <dbReference type="ARBA" id="ARBA00022692"/>
    </source>
</evidence>
<dbReference type="PANTHER" id="PTHR33908">
    <property type="entry name" value="MANNOSYLTRANSFERASE YKCB-RELATED"/>
    <property type="match status" value="1"/>
</dbReference>
<accession>A0A933I976</accession>
<keyword evidence="4" id="KW-0808">Transferase</keyword>
<evidence type="ECO:0000259" key="9">
    <source>
        <dbReference type="Pfam" id="PF02366"/>
    </source>
</evidence>
<evidence type="ECO:0000256" key="1">
    <source>
        <dbReference type="ARBA" id="ARBA00004651"/>
    </source>
</evidence>
<feature type="transmembrane region" description="Helical" evidence="8">
    <location>
        <begin position="191"/>
        <end position="224"/>
    </location>
</feature>
<evidence type="ECO:0000256" key="3">
    <source>
        <dbReference type="ARBA" id="ARBA00022676"/>
    </source>
</evidence>
<dbReference type="GO" id="GO:0000030">
    <property type="term" value="F:mannosyltransferase activity"/>
    <property type="evidence" value="ECO:0007669"/>
    <property type="project" value="InterPro"/>
</dbReference>
<organism evidence="10 11">
    <name type="scientific">candidate division TA06 bacterium</name>
    <dbReference type="NCBI Taxonomy" id="2250710"/>
    <lineage>
        <taxon>Bacteria</taxon>
        <taxon>Bacteria division TA06</taxon>
    </lineage>
</organism>
<dbReference type="GO" id="GO:0016763">
    <property type="term" value="F:pentosyltransferase activity"/>
    <property type="evidence" value="ECO:0007669"/>
    <property type="project" value="TreeGrafter"/>
</dbReference>
<evidence type="ECO:0000256" key="4">
    <source>
        <dbReference type="ARBA" id="ARBA00022679"/>
    </source>
</evidence>
<evidence type="ECO:0000256" key="2">
    <source>
        <dbReference type="ARBA" id="ARBA00022475"/>
    </source>
</evidence>
<dbReference type="InterPro" id="IPR003342">
    <property type="entry name" value="ArnT-like_N"/>
</dbReference>
<feature type="transmembrane region" description="Helical" evidence="8">
    <location>
        <begin position="294"/>
        <end position="311"/>
    </location>
</feature>
<dbReference type="InterPro" id="IPR050297">
    <property type="entry name" value="LipidA_mod_glycosyltrf_83"/>
</dbReference>
<dbReference type="GO" id="GO:0009103">
    <property type="term" value="P:lipopolysaccharide biosynthetic process"/>
    <property type="evidence" value="ECO:0007669"/>
    <property type="project" value="UniProtKB-ARBA"/>
</dbReference>
<proteinExistence type="predicted"/>
<evidence type="ECO:0000313" key="11">
    <source>
        <dbReference type="Proteomes" id="UP000736328"/>
    </source>
</evidence>
<reference evidence="10" key="1">
    <citation type="submission" date="2020-07" db="EMBL/GenBank/DDBJ databases">
        <title>Huge and variable diversity of episymbiotic CPR bacteria and DPANN archaea in groundwater ecosystems.</title>
        <authorList>
            <person name="He C.Y."/>
            <person name="Keren R."/>
            <person name="Whittaker M."/>
            <person name="Farag I.F."/>
            <person name="Doudna J."/>
            <person name="Cate J.H.D."/>
            <person name="Banfield J.F."/>
        </authorList>
    </citation>
    <scope>NUCLEOTIDE SEQUENCE</scope>
    <source>
        <strain evidence="10">NC_groundwater_1520_Pr4_B-0.1um_53_5</strain>
    </source>
</reference>
<evidence type="ECO:0000256" key="6">
    <source>
        <dbReference type="ARBA" id="ARBA00022989"/>
    </source>
</evidence>
<keyword evidence="2" id="KW-1003">Cell membrane</keyword>